<evidence type="ECO:0000256" key="11">
    <source>
        <dbReference type="ARBA" id="ARBA00023136"/>
    </source>
</evidence>
<dbReference type="Pfam" id="PF18086">
    <property type="entry name" value="PPIP5K2_N"/>
    <property type="match status" value="1"/>
</dbReference>
<dbReference type="Proteomes" id="UP000005226">
    <property type="component" value="Chromosome 13"/>
</dbReference>
<evidence type="ECO:0000256" key="2">
    <source>
        <dbReference type="ARBA" id="ARBA00004514"/>
    </source>
</evidence>
<keyword evidence="9 15" id="KW-0418">Kinase</keyword>
<dbReference type="InterPro" id="IPR033379">
    <property type="entry name" value="Acid_Pase_AS"/>
</dbReference>
<evidence type="ECO:0000313" key="19">
    <source>
        <dbReference type="Proteomes" id="UP000005226"/>
    </source>
</evidence>
<comment type="catalytic activity">
    <reaction evidence="13">
        <text>1D-myo-inositol hexakisphosphate + ATP = 1-diphospho-1D-myo-inositol 2,3,4,5,6-pentakisphosphate + ADP</text>
        <dbReference type="Rhea" id="RHEA:37459"/>
        <dbReference type="ChEBI" id="CHEBI:30616"/>
        <dbReference type="ChEBI" id="CHEBI:58130"/>
        <dbReference type="ChEBI" id="CHEBI:74946"/>
        <dbReference type="ChEBI" id="CHEBI:456216"/>
        <dbReference type="EC" id="2.7.4.24"/>
    </reaction>
    <physiologicalReaction direction="left-to-right" evidence="13">
        <dbReference type="Rhea" id="RHEA:37460"/>
    </physiologicalReaction>
</comment>
<proteinExistence type="inferred from homology"/>
<reference evidence="18" key="2">
    <citation type="submission" date="2025-08" db="UniProtKB">
        <authorList>
            <consortium name="Ensembl"/>
        </authorList>
    </citation>
    <scope>IDENTIFICATION</scope>
</reference>
<keyword evidence="10 15" id="KW-0067">ATP-binding</keyword>
<comment type="catalytic activity">
    <reaction evidence="12">
        <text>5-diphospho-1D-myo-inositol 1,2,3,4,6-pentakisphosphate + ATP + H(+) = 1,5-bis(diphospho)-1D-myo-inositol 2,3,4,6-tetrakisphosphate + ADP</text>
        <dbReference type="Rhea" id="RHEA:10276"/>
        <dbReference type="ChEBI" id="CHEBI:15378"/>
        <dbReference type="ChEBI" id="CHEBI:30616"/>
        <dbReference type="ChEBI" id="CHEBI:58628"/>
        <dbReference type="ChEBI" id="CHEBI:77983"/>
        <dbReference type="ChEBI" id="CHEBI:456216"/>
        <dbReference type="EC" id="2.7.4.24"/>
    </reaction>
    <physiologicalReaction direction="left-to-right" evidence="12">
        <dbReference type="Rhea" id="RHEA:10277"/>
    </physiologicalReaction>
</comment>
<comment type="subcellular location">
    <subcellularLocation>
        <location evidence="1">Cell membrane</location>
    </subcellularLocation>
    <subcellularLocation>
        <location evidence="2 15">Cytoplasm</location>
        <location evidence="2 15">Cytosol</location>
    </subcellularLocation>
</comment>
<dbReference type="GO" id="GO:0005524">
    <property type="term" value="F:ATP binding"/>
    <property type="evidence" value="ECO:0007669"/>
    <property type="project" value="UniProtKB-KW"/>
</dbReference>
<dbReference type="PANTHER" id="PTHR12750:SF11">
    <property type="entry name" value="INOSITOL HEXAKISPHOSPHATE AND DIPHOSPHOINOSITOL-PENTAKISPHOSPHATE KINASE 1"/>
    <property type="match status" value="1"/>
</dbReference>
<dbReference type="GO" id="GO:0006020">
    <property type="term" value="P:inositol metabolic process"/>
    <property type="evidence" value="ECO:0007669"/>
    <property type="project" value="TreeGrafter"/>
</dbReference>
<feature type="compositionally biased region" description="Acidic residues" evidence="16">
    <location>
        <begin position="21"/>
        <end position="30"/>
    </location>
</feature>
<feature type="domain" description="VIP1 N-terminal" evidence="17">
    <location>
        <begin position="54"/>
        <end position="143"/>
    </location>
</feature>
<reference evidence="18 19" key="1">
    <citation type="journal article" date="2011" name="Genome Biol. Evol.">
        <title>Integration of the genetic map and genome assembly of fugu facilitates insights into distinct features of genome evolution in teleosts and mammals.</title>
        <authorList>
            <person name="Kai W."/>
            <person name="Kikuchi K."/>
            <person name="Tohari S."/>
            <person name="Chew A.K."/>
            <person name="Tay A."/>
            <person name="Fujiwara A."/>
            <person name="Hosoya S."/>
            <person name="Suetake H."/>
            <person name="Naruse K."/>
            <person name="Brenner S."/>
            <person name="Suzuki Y."/>
            <person name="Venkatesh B."/>
        </authorList>
    </citation>
    <scope>NUCLEOTIDE SEQUENCE [LARGE SCALE GENOMIC DNA]</scope>
</reference>
<dbReference type="Gene3D" id="3.40.50.11950">
    <property type="match status" value="1"/>
</dbReference>
<dbReference type="GO" id="GO:0052723">
    <property type="term" value="F:inositol hexakisphosphate 1-kinase activity"/>
    <property type="evidence" value="ECO:0007669"/>
    <property type="project" value="RHEA"/>
</dbReference>
<evidence type="ECO:0000256" key="4">
    <source>
        <dbReference type="ARBA" id="ARBA00022475"/>
    </source>
</evidence>
<dbReference type="SUPFAM" id="SSF53254">
    <property type="entry name" value="Phosphoglycerate mutase-like"/>
    <property type="match status" value="1"/>
</dbReference>
<dbReference type="GO" id="GO:0005886">
    <property type="term" value="C:plasma membrane"/>
    <property type="evidence" value="ECO:0007669"/>
    <property type="project" value="UniProtKB-SubCell"/>
</dbReference>
<evidence type="ECO:0000256" key="15">
    <source>
        <dbReference type="RuleBase" id="RU365032"/>
    </source>
</evidence>
<dbReference type="EC" id="2.7.4.24" evidence="15"/>
<accession>H2U8Z8</accession>
<evidence type="ECO:0000313" key="18">
    <source>
        <dbReference type="Ensembl" id="ENSTRUP00000033414.3"/>
    </source>
</evidence>
<evidence type="ECO:0000256" key="10">
    <source>
        <dbReference type="ARBA" id="ARBA00022840"/>
    </source>
</evidence>
<dbReference type="GO" id="GO:0032958">
    <property type="term" value="P:inositol phosphate biosynthetic process"/>
    <property type="evidence" value="ECO:0007669"/>
    <property type="project" value="TreeGrafter"/>
</dbReference>
<organism evidence="18 19">
    <name type="scientific">Takifugu rubripes</name>
    <name type="common">Japanese pufferfish</name>
    <name type="synonym">Fugu rubripes</name>
    <dbReference type="NCBI Taxonomy" id="31033"/>
    <lineage>
        <taxon>Eukaryota</taxon>
        <taxon>Metazoa</taxon>
        <taxon>Chordata</taxon>
        <taxon>Craniata</taxon>
        <taxon>Vertebrata</taxon>
        <taxon>Euteleostomi</taxon>
        <taxon>Actinopterygii</taxon>
        <taxon>Neopterygii</taxon>
        <taxon>Teleostei</taxon>
        <taxon>Neoteleostei</taxon>
        <taxon>Acanthomorphata</taxon>
        <taxon>Eupercaria</taxon>
        <taxon>Tetraodontiformes</taxon>
        <taxon>Tetradontoidea</taxon>
        <taxon>Tetraodontidae</taxon>
        <taxon>Takifugu</taxon>
    </lineage>
</organism>
<evidence type="ECO:0000256" key="9">
    <source>
        <dbReference type="ARBA" id="ARBA00022777"/>
    </source>
</evidence>
<dbReference type="CDD" id="cd07061">
    <property type="entry name" value="HP_HAP_like"/>
    <property type="match status" value="1"/>
</dbReference>
<evidence type="ECO:0000256" key="16">
    <source>
        <dbReference type="SAM" id="MobiDB-lite"/>
    </source>
</evidence>
<dbReference type="FunFam" id="3.30.470.20:FF:000003">
    <property type="entry name" value="Inositol hexakisphosphate and diphosphoinositol-pentakisphosphate kinase"/>
    <property type="match status" value="1"/>
</dbReference>
<evidence type="ECO:0000256" key="6">
    <source>
        <dbReference type="ARBA" id="ARBA00022553"/>
    </source>
</evidence>
<keyword evidence="19" id="KW-1185">Reference proteome</keyword>
<dbReference type="GO" id="GO:0005829">
    <property type="term" value="C:cytosol"/>
    <property type="evidence" value="ECO:0007669"/>
    <property type="project" value="UniProtKB-SubCell"/>
</dbReference>
<keyword evidence="4" id="KW-1003">Cell membrane</keyword>
<dbReference type="InterPro" id="IPR029033">
    <property type="entry name" value="His_PPase_superfam"/>
</dbReference>
<feature type="region of interest" description="Disordered" evidence="16">
    <location>
        <begin position="910"/>
        <end position="949"/>
    </location>
</feature>
<dbReference type="SUPFAM" id="SSF56059">
    <property type="entry name" value="Glutathione synthetase ATP-binding domain-like"/>
    <property type="match status" value="1"/>
</dbReference>
<evidence type="ECO:0000256" key="8">
    <source>
        <dbReference type="ARBA" id="ARBA00022741"/>
    </source>
</evidence>
<evidence type="ECO:0000256" key="13">
    <source>
        <dbReference type="ARBA" id="ARBA00034629"/>
    </source>
</evidence>
<evidence type="ECO:0000259" key="17">
    <source>
        <dbReference type="Pfam" id="PF18086"/>
    </source>
</evidence>
<evidence type="ECO:0000256" key="3">
    <source>
        <dbReference type="ARBA" id="ARBA00005609"/>
    </source>
</evidence>
<comment type="function">
    <text evidence="15">Bifunctional inositol kinase that acts in concert with the IP6K kinases to synthesize the diphosphate group-containing inositol pyrophosphates diphosphoinositol pentakisphosphate, PP-InsP5, and bis-diphosphoinositol tetrakisphosphate, (PP)2-InsP4. PP-InsP5 and (PP)2-InsP4, also respectively called InsP7 and InsP8, may regulate a variety of cellular processes, including apoptosis, vesicle trafficking, cytoskeletal dynamics, and exocytosis. Phosphorylates inositol hexakisphosphate (InsP6).</text>
</comment>
<dbReference type="Gene3D" id="3.30.470.20">
    <property type="entry name" value="ATP-grasp fold, B domain"/>
    <property type="match status" value="1"/>
</dbReference>
<keyword evidence="5 15" id="KW-0963">Cytoplasm</keyword>
<dbReference type="Pfam" id="PF00328">
    <property type="entry name" value="His_Phos_2"/>
    <property type="match status" value="1"/>
</dbReference>
<evidence type="ECO:0000256" key="5">
    <source>
        <dbReference type="ARBA" id="ARBA00022490"/>
    </source>
</evidence>
<keyword evidence="7 15" id="KW-0808">Transferase</keyword>
<dbReference type="Ensembl" id="ENSTRUT00000033540.3">
    <property type="protein sequence ID" value="ENSTRUP00000033414.3"/>
    <property type="gene ID" value="ENSTRUG00000013135.3"/>
</dbReference>
<comment type="function">
    <text evidence="14">Bifunctional inositol kinase that acts in concert with the IP6K kinases IP6K1, IP6K2 and IP6K3 to synthesize the diphosphate group-containing inositol pyrophosphates diphosphoinositol pentakisphosphate, PP-InsP5, and bis-diphosphoinositol tetrakisphosphate, (PP)2-InsP4. PP-InsP5 and (PP)2-InsP4, also respectively called InsP7 and InsP8, regulate a variety of cellular processes, including apoptosis, vesicle trafficking, cytoskeletal dynamics, exocytosis, insulin signaling and neutrophil activation. Phosphorylates inositol hexakisphosphate (InsP6) at position 1 to produce PP-InsP5 which is in turn phosphorylated by IP6Ks to produce (PP)2-InsP4. Alternatively, phosphorylates PP-InsP5 at position 1, produced by IP6Ks from InsP6, to produce (PP)2-InsP4. Activated when cells are exposed to hyperosmotic stress.</text>
</comment>
<dbReference type="AlphaFoldDB" id="H2U8Z8"/>
<dbReference type="PANTHER" id="PTHR12750">
    <property type="entry name" value="DIPHOSPHOINOSITOL PENTAKISPHOSPHATE KINASE"/>
    <property type="match status" value="1"/>
</dbReference>
<dbReference type="InterPro" id="IPR040557">
    <property type="entry name" value="VIP1_N"/>
</dbReference>
<keyword evidence="11" id="KW-0472">Membrane</keyword>
<gene>
    <name evidence="18" type="primary">ppip5k1a</name>
</gene>
<name>H2U8Z8_TAKRU</name>
<dbReference type="InterPro" id="IPR037446">
    <property type="entry name" value="His_Pase_VIP1"/>
</dbReference>
<dbReference type="Gene3D" id="3.40.50.1240">
    <property type="entry name" value="Phosphoglycerate mutase-like"/>
    <property type="match status" value="1"/>
</dbReference>
<sequence>MSETNSPGESRRGAPRFFVGYEDDESEALDDSMRTDMELYEDDEDTDSPAERQIVVGICCMMKKSKSKPMTQILERLCRFEYITVVIFPEDVILNEPVDKWPLCDCLISFHSKGFPLDKAVSYATLRNPLLINDLNMQYYIQDRREVYRILQEEGIDLPRYAVLNRDPDKPDECNLVEGEDHVEVNGEIFQKPFVEKPVCAEDHNVYIYYPTSAGGGSQRLFRKIGSRSSVYSPESSVRKTGSYIYEEFMPTDGTDVKVYTVGPDYAHAEARKSPALDGKVERDSEGKEVRYPVMLSAMEKLVARKVCLAFKQTVCGFDLLRANGHSYVCDVNGFSFVKNSMKYYDDCAKILGNIVMRELAPQFQIPWSIPTEAEDIPIVPTTSGTMMELRCVIAVIRHGDRTPKQKMKMEVRNPMFFDLFEKYGGYKTGKLKLKKPKQLQEVLDITRQLLAELGQHNDCEIEEKKSKLEQLKTVLEMYGHFSGINRKVQLTYLPHGQPKTSSEEEDTRKEGPSLLLVLKWGGELTPAGRVQAEELGRAFRCMYPGGQGDYAGFPGCGLLRLHSTYRHDLKIYASDEGRVQMTAAAFAKGLLALEGELTPILVQMVKSANMNGLLDNDSDSLSSCQHRVKARLHEILQTDREFIDEDYDRLAPSQSASLVNSMKIVQNPVATCDLVYTLIQSLTSQIRKRMEDPKSADLQLYHSETLELMLQRWSKLERDFRMKNGRYDISKVPDIYDCVKYDVIHNATLGLEDTLELFRLSRALADIVIPQEYGINNVEKLDIAYGYCLPLVRKIQMDLQRTHEDESVNKLHPLYSRGVMSPGRHVRTRLYFTSESHVHSLLSIFRYGGLLDVKKDPQWKRAMDYLSAVSELNYMTQIVIMLYEDNNKDLSSEERFHVELHFSPGVKGVEEEENAPTGFGFRPASAENGQKQTDPGSLEDLSRDETDRAVPLSEPITIQRRSPLIRNHKTGSMEVKLSDFTFLEHPASSRLSPLICCFFRPTIFHHGLQMVTNPPHTPPPPPPPPLAGSQCAGLFSTTVLGGSSSAPNLQDYARAHRKKFSSGSLSYKDELLSMPAVKRFSVSFAKHPTNGTSPHLMCLWASCSLCSAAGFEGCSMVPSIYPLETLHNSLSLKQVNEFLSAVCESAGDQHTRTTRGKKKNQ</sequence>
<dbReference type="InterPro" id="IPR000560">
    <property type="entry name" value="His_Pase_clade-2"/>
</dbReference>
<keyword evidence="8 15" id="KW-0547">Nucleotide-binding</keyword>
<dbReference type="GO" id="GO:0033857">
    <property type="term" value="F:5-diphosphoinositol pentakisphosphate 1-kinase activity"/>
    <property type="evidence" value="ECO:0007669"/>
    <property type="project" value="TreeGrafter"/>
</dbReference>
<dbReference type="FunFam" id="3.40.50.1240:FF:000013">
    <property type="entry name" value="Inositol hexakisphosphate and diphosphoinositol-pentakisphosphate kinase"/>
    <property type="match status" value="1"/>
</dbReference>
<dbReference type="FunFam" id="3.40.50.11950:FF:000003">
    <property type="entry name" value="Inositol hexakisphosphate and diphosphoinositol-pentakisphosphate kinase"/>
    <property type="match status" value="1"/>
</dbReference>
<evidence type="ECO:0000256" key="14">
    <source>
        <dbReference type="ARBA" id="ARBA00037056"/>
    </source>
</evidence>
<dbReference type="PROSITE" id="PS00616">
    <property type="entry name" value="HIS_ACID_PHOSPHAT_1"/>
    <property type="match status" value="1"/>
</dbReference>
<dbReference type="GeneTree" id="ENSGT00390000009048"/>
<evidence type="ECO:0000256" key="7">
    <source>
        <dbReference type="ARBA" id="ARBA00022679"/>
    </source>
</evidence>
<dbReference type="FunFam" id="3.40.50.11950:FF:000001">
    <property type="entry name" value="Inositol hexakisphosphate and diphosphoinositol-pentakisphosphate kinase"/>
    <property type="match status" value="1"/>
</dbReference>
<reference evidence="18" key="3">
    <citation type="submission" date="2025-09" db="UniProtKB">
        <authorList>
            <consortium name="Ensembl"/>
        </authorList>
    </citation>
    <scope>IDENTIFICATION</scope>
</reference>
<evidence type="ECO:0000256" key="1">
    <source>
        <dbReference type="ARBA" id="ARBA00004236"/>
    </source>
</evidence>
<keyword evidence="6" id="KW-0597">Phosphoprotein</keyword>
<protein>
    <recommendedName>
        <fullName evidence="15">Inositol hexakisphosphate and diphosphoinositol-pentakisphosphate kinase</fullName>
        <ecNumber evidence="15">2.7.4.24</ecNumber>
    </recommendedName>
</protein>
<evidence type="ECO:0000256" key="12">
    <source>
        <dbReference type="ARBA" id="ARBA00033696"/>
    </source>
</evidence>
<comment type="similarity">
    <text evidence="3 15">Belongs to the histidine acid phosphatase family. VIP1 subfamily.</text>
</comment>
<feature type="region of interest" description="Disordered" evidence="16">
    <location>
        <begin position="1"/>
        <end position="31"/>
    </location>
</feature>